<accession>A0A1I1N3X6</accession>
<dbReference type="Proteomes" id="UP000199263">
    <property type="component" value="Unassembled WGS sequence"/>
</dbReference>
<dbReference type="OrthoDB" id="9763643at2"/>
<evidence type="ECO:0000256" key="2">
    <source>
        <dbReference type="ARBA" id="ARBA00022801"/>
    </source>
</evidence>
<feature type="compositionally biased region" description="Low complexity" evidence="4">
    <location>
        <begin position="520"/>
        <end position="550"/>
    </location>
</feature>
<dbReference type="GO" id="GO:0009253">
    <property type="term" value="P:peptidoglycan catabolic process"/>
    <property type="evidence" value="ECO:0007669"/>
    <property type="project" value="InterPro"/>
</dbReference>
<feature type="chain" id="PRO_5011441017" evidence="5">
    <location>
        <begin position="29"/>
        <end position="750"/>
    </location>
</feature>
<feature type="repeat" description="Cell wall-binding" evidence="3">
    <location>
        <begin position="382"/>
        <end position="401"/>
    </location>
</feature>
<dbReference type="PROSITE" id="PS51170">
    <property type="entry name" value="CW"/>
    <property type="match status" value="7"/>
</dbReference>
<evidence type="ECO:0000256" key="3">
    <source>
        <dbReference type="PROSITE-ProRule" id="PRU00591"/>
    </source>
</evidence>
<dbReference type="InterPro" id="IPR050695">
    <property type="entry name" value="N-acetylmuramoyl_amidase_3"/>
</dbReference>
<dbReference type="Pfam" id="PF01832">
    <property type="entry name" value="Glucosaminidase"/>
    <property type="match status" value="1"/>
</dbReference>
<dbReference type="AlphaFoldDB" id="A0A1I1N3X6"/>
<dbReference type="InterPro" id="IPR002901">
    <property type="entry name" value="MGlyc_endo_b_GlcNAc-like_dom"/>
</dbReference>
<dbReference type="PANTHER" id="PTHR30404">
    <property type="entry name" value="N-ACETYLMURAMOYL-L-ALANINE AMIDASE"/>
    <property type="match status" value="1"/>
</dbReference>
<evidence type="ECO:0000313" key="8">
    <source>
        <dbReference type="Proteomes" id="UP000199263"/>
    </source>
</evidence>
<dbReference type="STRING" id="119641.SAMN05421842_11372"/>
<name>A0A1I1N3X6_9CLOT</name>
<dbReference type="EMBL" id="FOMG01000013">
    <property type="protein sequence ID" value="SFC92056.1"/>
    <property type="molecule type" value="Genomic_DNA"/>
</dbReference>
<dbReference type="RefSeq" id="WP_090091413.1">
    <property type="nucleotide sequence ID" value="NZ_FOMG01000013.1"/>
</dbReference>
<feature type="region of interest" description="Disordered" evidence="4">
    <location>
        <begin position="204"/>
        <end position="234"/>
    </location>
</feature>
<organism evidence="7 8">
    <name type="scientific">Clostridium uliginosum</name>
    <dbReference type="NCBI Taxonomy" id="119641"/>
    <lineage>
        <taxon>Bacteria</taxon>
        <taxon>Bacillati</taxon>
        <taxon>Bacillota</taxon>
        <taxon>Clostridia</taxon>
        <taxon>Eubacteriales</taxon>
        <taxon>Clostridiaceae</taxon>
        <taxon>Clostridium</taxon>
    </lineage>
</organism>
<feature type="repeat" description="Cell wall-binding" evidence="3">
    <location>
        <begin position="422"/>
        <end position="441"/>
    </location>
</feature>
<feature type="repeat" description="Cell wall-binding" evidence="3">
    <location>
        <begin position="319"/>
        <end position="338"/>
    </location>
</feature>
<dbReference type="InterPro" id="IPR002508">
    <property type="entry name" value="MurNAc-LAA_cat"/>
</dbReference>
<evidence type="ECO:0000259" key="6">
    <source>
        <dbReference type="SMART" id="SM00646"/>
    </source>
</evidence>
<sequence>MNIKNKIITFLFAFAIILSFGPTVNVQATTTDVKIISDSKVTVKEARKWAKSKGATETFIDLADLYFKYSSDCGDVNPAIAYVQAAKETGYGNFGGVLDKSYHNPCGLKLKTVAEGSDTDKDAHQVFKTWDRGVQAHMDHLALYAGASGYPKNDTYDPRHFINIKGTAKTVNALGGKWAPSATYGEEINTLYKNLLVYAGVEENHDSNSNDSNGVSMETPKPGTPETKPSAPNATSVIEKSIPQVVDKTEADKPNIISTIGWKQENGAWYYYKSDNTKVQGFIKPDSNWYYLKDDGKMATGWLNDNGTWYYFNNSGIMAKGWIQLNNQWYYLKDSGAMSTGFINDGSNLYYLKDSGAMSTDNSGWTALSGKWYYFEGNGRIKTGWLKDNNNWYFLQGDGSMVTNFNTINSKNYLFNDSGSMRIGWENMNNYWYYFNNDGSMETGWINDGGSKYYLYDTGAMAKGWINLDGTWNYLKESGSMVTGWINVGSDSYYLEPSTGRMLTNTTIDGYKIGADGKKQTSSSNQNNNQNVNQNNTTNNGNTTNSKGKTIVIDPGHDYGNDYGCESEPNGVTYSETVLDMQVAAKLQKEFEKRGYTVVMTREDGEKPSYGTLTASLSHKTNVANNANADFFISIHHNSATEAAKGVETYYSTAPKDASYGGYLDYKRLEISKKMATAINNSIVNKIGAKNRGAKDDSSRTLFVLRNTNMPAVLVEVGFITNQDEALRCADSDSQQEVSEAIAQAVSNSL</sequence>
<reference evidence="7 8" key="1">
    <citation type="submission" date="2016-10" db="EMBL/GenBank/DDBJ databases">
        <authorList>
            <person name="de Groot N.N."/>
        </authorList>
    </citation>
    <scope>NUCLEOTIDE SEQUENCE [LARGE SCALE GENOMIC DNA]</scope>
    <source>
        <strain evidence="7 8">DSM 12992</strain>
    </source>
</reference>
<evidence type="ECO:0000313" key="7">
    <source>
        <dbReference type="EMBL" id="SFC92056.1"/>
    </source>
</evidence>
<feature type="region of interest" description="Disordered" evidence="4">
    <location>
        <begin position="514"/>
        <end position="553"/>
    </location>
</feature>
<evidence type="ECO:0000256" key="1">
    <source>
        <dbReference type="ARBA" id="ARBA00022737"/>
    </source>
</evidence>
<feature type="repeat" description="Cell wall-binding" evidence="3">
    <location>
        <begin position="279"/>
        <end position="298"/>
    </location>
</feature>
<keyword evidence="5" id="KW-0732">Signal</keyword>
<dbReference type="PANTHER" id="PTHR30404:SF0">
    <property type="entry name" value="N-ACETYLMURAMOYL-L-ALANINE AMIDASE AMIC"/>
    <property type="match status" value="1"/>
</dbReference>
<proteinExistence type="predicted"/>
<evidence type="ECO:0000256" key="4">
    <source>
        <dbReference type="SAM" id="MobiDB-lite"/>
    </source>
</evidence>
<dbReference type="Gene3D" id="2.10.270.10">
    <property type="entry name" value="Cholin Binding"/>
    <property type="match status" value="4"/>
</dbReference>
<evidence type="ECO:0000256" key="5">
    <source>
        <dbReference type="SAM" id="SignalP"/>
    </source>
</evidence>
<dbReference type="Pfam" id="PF19127">
    <property type="entry name" value="Choline_bind_3"/>
    <property type="match status" value="3"/>
</dbReference>
<dbReference type="CDD" id="cd02696">
    <property type="entry name" value="MurNAc-LAA"/>
    <property type="match status" value="1"/>
</dbReference>
<dbReference type="Gene3D" id="2.20.120.10">
    <property type="entry name" value="Multimodular pneumococcal cell wall endolysin, domain 3"/>
    <property type="match status" value="1"/>
</dbReference>
<dbReference type="GO" id="GO:0030288">
    <property type="term" value="C:outer membrane-bounded periplasmic space"/>
    <property type="evidence" value="ECO:0007669"/>
    <property type="project" value="TreeGrafter"/>
</dbReference>
<gene>
    <name evidence="7" type="ORF">SAMN05421842_11372</name>
</gene>
<keyword evidence="8" id="KW-1185">Reference proteome</keyword>
<dbReference type="InterPro" id="IPR018337">
    <property type="entry name" value="Cell_wall/Cho-bd_repeat"/>
</dbReference>
<feature type="repeat" description="Cell wall-binding" evidence="3">
    <location>
        <begin position="442"/>
        <end position="461"/>
    </location>
</feature>
<dbReference type="GO" id="GO:0008745">
    <property type="term" value="F:N-acetylmuramoyl-L-alanine amidase activity"/>
    <property type="evidence" value="ECO:0007669"/>
    <property type="project" value="InterPro"/>
</dbReference>
<feature type="repeat" description="Cell wall-binding" evidence="3">
    <location>
        <begin position="299"/>
        <end position="318"/>
    </location>
</feature>
<dbReference type="GO" id="GO:0004040">
    <property type="term" value="F:amidase activity"/>
    <property type="evidence" value="ECO:0007669"/>
    <property type="project" value="InterPro"/>
</dbReference>
<dbReference type="Gene3D" id="3.40.630.40">
    <property type="entry name" value="Zn-dependent exopeptidases"/>
    <property type="match status" value="1"/>
</dbReference>
<protein>
    <submittedName>
        <fullName evidence="7">N-acetylmuramoyl-L-alanine amidase</fullName>
    </submittedName>
</protein>
<feature type="signal peptide" evidence="5">
    <location>
        <begin position="1"/>
        <end position="28"/>
    </location>
</feature>
<feature type="repeat" description="Cell wall-binding" evidence="3">
    <location>
        <begin position="462"/>
        <end position="481"/>
    </location>
</feature>
<feature type="domain" description="MurNAc-LAA" evidence="6">
    <location>
        <begin position="621"/>
        <end position="747"/>
    </location>
</feature>
<feature type="compositionally biased region" description="Low complexity" evidence="4">
    <location>
        <begin position="209"/>
        <end position="229"/>
    </location>
</feature>
<keyword evidence="2" id="KW-0378">Hydrolase</keyword>
<dbReference type="SMART" id="SM00646">
    <property type="entry name" value="Ami_3"/>
    <property type="match status" value="1"/>
</dbReference>
<dbReference type="SUPFAM" id="SSF69360">
    <property type="entry name" value="Cell wall binding repeat"/>
    <property type="match status" value="2"/>
</dbReference>
<dbReference type="SUPFAM" id="SSF53187">
    <property type="entry name" value="Zn-dependent exopeptidases"/>
    <property type="match status" value="1"/>
</dbReference>
<dbReference type="Pfam" id="PF01473">
    <property type="entry name" value="Choline_bind_1"/>
    <property type="match status" value="4"/>
</dbReference>
<keyword evidence="1" id="KW-0677">Repeat</keyword>
<dbReference type="Pfam" id="PF01520">
    <property type="entry name" value="Amidase_3"/>
    <property type="match status" value="1"/>
</dbReference>